<dbReference type="Gene3D" id="3.40.50.300">
    <property type="entry name" value="P-loop containing nucleotide triphosphate hydrolases"/>
    <property type="match status" value="1"/>
</dbReference>
<dbReference type="RefSeq" id="WP_206294159.1">
    <property type="nucleotide sequence ID" value="NZ_CP063458.1"/>
</dbReference>
<dbReference type="GO" id="GO:0005524">
    <property type="term" value="F:ATP binding"/>
    <property type="evidence" value="ECO:0007669"/>
    <property type="project" value="InterPro"/>
</dbReference>
<feature type="domain" description="ATPase AAA-type core" evidence="1">
    <location>
        <begin position="172"/>
        <end position="239"/>
    </location>
</feature>
<dbReference type="InterPro" id="IPR027417">
    <property type="entry name" value="P-loop_NTPase"/>
</dbReference>
<dbReference type="AlphaFoldDB" id="A0A7M2X2R5"/>
<dbReference type="Proteomes" id="UP000593765">
    <property type="component" value="Chromosome"/>
</dbReference>
<dbReference type="Pfam" id="PF13304">
    <property type="entry name" value="AAA_21"/>
    <property type="match status" value="1"/>
</dbReference>
<dbReference type="InterPro" id="IPR051396">
    <property type="entry name" value="Bact_Antivir_Def_Nuclease"/>
</dbReference>
<sequence>MPSRDGTIGTERLNNVQSVVIVGANGAGKSRLGYWIEHNNECPTHRVSAQRSLAFKDEVTPVPFDSAQKNLFYGGGALSVYAVSNDRSFRWGGNSDKAMSHLLDDYNPLLSLLFAYNHRRNHLYVQRTRVERSFIEPEESKLETVVRIWQSVMSHRELLVLDDKLKARAPHGSEYAASDLSDGERVAFYLIGEVLIAPDNAIVIIDEPEIHLHHAIQARLWDEIEGARPDCLLVYITHDLDFATSRKMATKIIARSFDGTAWKWDLVPNASPLPESVLLEVLGSRRTTVFVEGDADSIDLTLLSLVFPEYLIIPRGGCEKVIETTKGLRESSGHHNLKPFGLIDRDYRTNKELSCLTKHGVYAAEVSEIENLLCVDEVLELVAAHLRLDVAATVQRVHEFVLGQLEREIEQQAINRTQKELTFRLAGFGVKARSKTELQNLMAAFTSAIDVDEIYAENQKLFRKVVDTADFPQALKLYNRKSLASRISAVFDLRDGGYPELVIRLLKDPRGGKMAAALRKYLPSFASADGVSDG</sequence>
<dbReference type="InterPro" id="IPR029492">
    <property type="entry name" value="DUF4435"/>
</dbReference>
<dbReference type="PANTHER" id="PTHR43581">
    <property type="entry name" value="ATP/GTP PHOSPHATASE"/>
    <property type="match status" value="1"/>
</dbReference>
<reference evidence="3 4" key="1">
    <citation type="submission" date="2020-10" db="EMBL/GenBank/DDBJ databases">
        <title>Wide distribution of Phycisphaera-like planctomycetes from WD2101 soil group in peatlands and genome analysis of the first cultivated representative.</title>
        <authorList>
            <person name="Dedysh S.N."/>
            <person name="Beletsky A.V."/>
            <person name="Ivanova A."/>
            <person name="Kulichevskaya I.S."/>
            <person name="Suzina N.E."/>
            <person name="Philippov D.A."/>
            <person name="Rakitin A.L."/>
            <person name="Mardanov A.V."/>
            <person name="Ravin N.V."/>
        </authorList>
    </citation>
    <scope>NUCLEOTIDE SEQUENCE [LARGE SCALE GENOMIC DNA]</scope>
    <source>
        <strain evidence="3 4">M1803</strain>
    </source>
</reference>
<dbReference type="KEGG" id="hbs:IPV69_06730"/>
<evidence type="ECO:0000259" key="2">
    <source>
        <dbReference type="Pfam" id="PF14491"/>
    </source>
</evidence>
<dbReference type="GO" id="GO:0016887">
    <property type="term" value="F:ATP hydrolysis activity"/>
    <property type="evidence" value="ECO:0007669"/>
    <property type="project" value="InterPro"/>
</dbReference>
<dbReference type="PANTHER" id="PTHR43581:SF2">
    <property type="entry name" value="EXCINUCLEASE ATPASE SUBUNIT"/>
    <property type="match status" value="1"/>
</dbReference>
<name>A0A7M2X2R5_9BACT</name>
<dbReference type="InterPro" id="IPR003959">
    <property type="entry name" value="ATPase_AAA_core"/>
</dbReference>
<dbReference type="SUPFAM" id="SSF52540">
    <property type="entry name" value="P-loop containing nucleoside triphosphate hydrolases"/>
    <property type="match status" value="1"/>
</dbReference>
<organism evidence="3 4">
    <name type="scientific">Humisphaera borealis</name>
    <dbReference type="NCBI Taxonomy" id="2807512"/>
    <lineage>
        <taxon>Bacteria</taxon>
        <taxon>Pseudomonadati</taxon>
        <taxon>Planctomycetota</taxon>
        <taxon>Phycisphaerae</taxon>
        <taxon>Tepidisphaerales</taxon>
        <taxon>Tepidisphaeraceae</taxon>
        <taxon>Humisphaera</taxon>
    </lineage>
</organism>
<protein>
    <submittedName>
        <fullName evidence="3">AAA family ATPase</fullName>
    </submittedName>
</protein>
<evidence type="ECO:0000259" key="1">
    <source>
        <dbReference type="Pfam" id="PF13304"/>
    </source>
</evidence>
<keyword evidence="4" id="KW-1185">Reference proteome</keyword>
<feature type="domain" description="DUF4435" evidence="2">
    <location>
        <begin position="287"/>
        <end position="410"/>
    </location>
</feature>
<dbReference type="Pfam" id="PF14491">
    <property type="entry name" value="DUF4435"/>
    <property type="match status" value="1"/>
</dbReference>
<evidence type="ECO:0000313" key="4">
    <source>
        <dbReference type="Proteomes" id="UP000593765"/>
    </source>
</evidence>
<evidence type="ECO:0000313" key="3">
    <source>
        <dbReference type="EMBL" id="QOV91050.1"/>
    </source>
</evidence>
<proteinExistence type="predicted"/>
<accession>A0A7M2X2R5</accession>
<dbReference type="EMBL" id="CP063458">
    <property type="protein sequence ID" value="QOV91050.1"/>
    <property type="molecule type" value="Genomic_DNA"/>
</dbReference>
<gene>
    <name evidence="3" type="ORF">IPV69_06730</name>
</gene>